<comment type="caution">
    <text evidence="7">The sequence shown here is derived from an EMBL/GenBank/DDBJ whole genome shotgun (WGS) entry which is preliminary data.</text>
</comment>
<evidence type="ECO:0000259" key="5">
    <source>
        <dbReference type="Pfam" id="PF23559"/>
    </source>
</evidence>
<evidence type="ECO:0000256" key="2">
    <source>
        <dbReference type="ARBA" id="ARBA00022737"/>
    </source>
</evidence>
<dbReference type="PROSITE" id="PS51450">
    <property type="entry name" value="LRR"/>
    <property type="match status" value="1"/>
</dbReference>
<name>A0A8T0TY02_PANVG</name>
<accession>A0A8T0TY02</accession>
<dbReference type="InterPro" id="IPR042197">
    <property type="entry name" value="Apaf_helical"/>
</dbReference>
<evidence type="ECO:0000256" key="3">
    <source>
        <dbReference type="ARBA" id="ARBA00022821"/>
    </source>
</evidence>
<dbReference type="EMBL" id="CM029042">
    <property type="protein sequence ID" value="KAG2616801.1"/>
    <property type="molecule type" value="Genomic_DNA"/>
</dbReference>
<dbReference type="Proteomes" id="UP000823388">
    <property type="component" value="Chromosome 3N"/>
</dbReference>
<reference evidence="7 8" key="1">
    <citation type="submission" date="2020-05" db="EMBL/GenBank/DDBJ databases">
        <title>WGS assembly of Panicum virgatum.</title>
        <authorList>
            <person name="Lovell J.T."/>
            <person name="Jenkins J."/>
            <person name="Shu S."/>
            <person name="Juenger T.E."/>
            <person name="Schmutz J."/>
        </authorList>
    </citation>
    <scope>NUCLEOTIDE SEQUENCE [LARGE SCALE GENOMIC DNA]</scope>
    <source>
        <strain evidence="8">cv. AP13</strain>
    </source>
</reference>
<dbReference type="AlphaFoldDB" id="A0A8T0TY02"/>
<dbReference type="Gene3D" id="1.10.10.10">
    <property type="entry name" value="Winged helix-like DNA-binding domain superfamily/Winged helix DNA-binding domain"/>
    <property type="match status" value="1"/>
</dbReference>
<sequence>MGKTTLAQLVYNDPEIKKHFQLRLWVCVSDNFDADSLDERIVKENGCQASGNSALDNLENAISGKRYLLVLDDVWNRDEAHKWEKMKSYLQHGSKGSSVLITTRDQAVARLMMGTSKQAYELGSLGEKFIEEIIKSKAFSSKQEKDWPRELVNMVGDVAKRCVGSPLAATALGSVLSTKTTVREWKDVLRRKKICDDRNRILPVLKLSYNCLPSHMRQCFAFCAMFPKDYEIDVEMLIQLWMANGFIPEQQGEGHPEISGKNIFNELASRSFFQDVKGIPFEFNGIEDSRVTCKIHDLMHDVALDSMGKECAAITTEQSKSEAFPHSARHLLLSVEPETLLNTSREKGDLILQTLICEQSLDPDTQLLSKYGCARALRIISTRASFLKPKCLHHLRYLDLSNSDIDSLPEDISILYHLQTLNLSYCENLERLPKGMKYMTALRHLYTHGCDELKSMPAGLRHLTSLQTLTCFVAGAGSGCSKVGELGRLNDLGGQLELRQLENVTEADAYAANLGNKKKLARLILRWTDSDKEAQNSDTEGLEGLKPHDGLKVLRIYSYNGNTCPTWLNNLKGTVELELFDCKKLQKLPAVWQLPALKVLRLFHLPSFETWWDTRDVQGENPVFPLLEKLLVKECKSLVSLPMAPLITKSSEGIDTALCSAFPALREMELRHLEMFQQWEANEATVEEHVIFPRLEKLSISDCKSLAALPKASDIKPPFGGVETECRSAFPALRELVLLDLRTLERWEAGKGTPEEELTFHWLEKLTIRRCPKLTILPEAPKLSVLEVTGTSQQILSLQAASRYIASLSTLTLGADNVVTEFVVDQNSSELVHGKEKWDRKSPLTRMLLFSCNLLFSHSSALLLWTYFAQLVELIIWYCDGLAYWPEKELQSLVSLRKLTVDTCKNLTAQEASEQSAPPE</sequence>
<evidence type="ECO:0000256" key="1">
    <source>
        <dbReference type="ARBA" id="ARBA00022614"/>
    </source>
</evidence>
<protein>
    <recommendedName>
        <fullName evidence="9">NB-ARC domain-containing protein</fullName>
    </recommendedName>
</protein>
<dbReference type="InterPro" id="IPR001611">
    <property type="entry name" value="Leu-rich_rpt"/>
</dbReference>
<keyword evidence="8" id="KW-1185">Reference proteome</keyword>
<feature type="domain" description="NB-ARC" evidence="4">
    <location>
        <begin position="1"/>
        <end position="142"/>
    </location>
</feature>
<dbReference type="FunFam" id="1.10.10.10:FF:000322">
    <property type="entry name" value="Probable disease resistance protein At1g63360"/>
    <property type="match status" value="1"/>
</dbReference>
<evidence type="ECO:0000313" key="8">
    <source>
        <dbReference type="Proteomes" id="UP000823388"/>
    </source>
</evidence>
<dbReference type="GO" id="GO:0009626">
    <property type="term" value="P:plant-type hypersensitive response"/>
    <property type="evidence" value="ECO:0007669"/>
    <property type="project" value="UniProtKB-ARBA"/>
</dbReference>
<dbReference type="GO" id="GO:0042742">
    <property type="term" value="P:defense response to bacterium"/>
    <property type="evidence" value="ECO:0007669"/>
    <property type="project" value="UniProtKB-ARBA"/>
</dbReference>
<evidence type="ECO:0000259" key="4">
    <source>
        <dbReference type="Pfam" id="PF00931"/>
    </source>
</evidence>
<keyword evidence="2" id="KW-0677">Repeat</keyword>
<keyword evidence="3" id="KW-0611">Plant defense</keyword>
<dbReference type="SUPFAM" id="SSF52058">
    <property type="entry name" value="L domain-like"/>
    <property type="match status" value="1"/>
</dbReference>
<evidence type="ECO:0000259" key="6">
    <source>
        <dbReference type="Pfam" id="PF25019"/>
    </source>
</evidence>
<dbReference type="Gene3D" id="3.80.10.10">
    <property type="entry name" value="Ribonuclease Inhibitor"/>
    <property type="match status" value="3"/>
</dbReference>
<dbReference type="Gene3D" id="3.40.50.300">
    <property type="entry name" value="P-loop containing nucleotide triphosphate hydrolases"/>
    <property type="match status" value="1"/>
</dbReference>
<dbReference type="PRINTS" id="PR00364">
    <property type="entry name" value="DISEASERSIST"/>
</dbReference>
<evidence type="ECO:0008006" key="9">
    <source>
        <dbReference type="Google" id="ProtNLM"/>
    </source>
</evidence>
<proteinExistence type="predicted"/>
<dbReference type="InterPro" id="IPR056789">
    <property type="entry name" value="LRR_R13L1-DRL21"/>
</dbReference>
<dbReference type="InterPro" id="IPR036388">
    <property type="entry name" value="WH-like_DNA-bd_sf"/>
</dbReference>
<feature type="domain" description="R13L1/DRL21-like LRR repeat region" evidence="6">
    <location>
        <begin position="484"/>
        <end position="603"/>
    </location>
</feature>
<dbReference type="GO" id="GO:0002758">
    <property type="term" value="P:innate immune response-activating signaling pathway"/>
    <property type="evidence" value="ECO:0007669"/>
    <property type="project" value="UniProtKB-ARBA"/>
</dbReference>
<dbReference type="GO" id="GO:0043531">
    <property type="term" value="F:ADP binding"/>
    <property type="evidence" value="ECO:0007669"/>
    <property type="project" value="InterPro"/>
</dbReference>
<feature type="domain" description="Disease resistance protein winged helix" evidence="5">
    <location>
        <begin position="225"/>
        <end position="303"/>
    </location>
</feature>
<dbReference type="InterPro" id="IPR027417">
    <property type="entry name" value="P-loop_NTPase"/>
</dbReference>
<dbReference type="PANTHER" id="PTHR36766:SF55">
    <property type="entry name" value="OS11G0492900 PROTEIN"/>
    <property type="match status" value="1"/>
</dbReference>
<dbReference type="Pfam" id="PF00931">
    <property type="entry name" value="NB-ARC"/>
    <property type="match status" value="1"/>
</dbReference>
<dbReference type="InterPro" id="IPR002182">
    <property type="entry name" value="NB-ARC"/>
</dbReference>
<dbReference type="PANTHER" id="PTHR36766">
    <property type="entry name" value="PLANT BROAD-SPECTRUM MILDEW RESISTANCE PROTEIN RPW8"/>
    <property type="match status" value="1"/>
</dbReference>
<keyword evidence="1" id="KW-0433">Leucine-rich repeat</keyword>
<evidence type="ECO:0000313" key="7">
    <source>
        <dbReference type="EMBL" id="KAG2616801.1"/>
    </source>
</evidence>
<dbReference type="Pfam" id="PF25019">
    <property type="entry name" value="LRR_R13L1-DRL21"/>
    <property type="match status" value="1"/>
</dbReference>
<dbReference type="InterPro" id="IPR058922">
    <property type="entry name" value="WHD_DRP"/>
</dbReference>
<organism evidence="7 8">
    <name type="scientific">Panicum virgatum</name>
    <name type="common">Blackwell switchgrass</name>
    <dbReference type="NCBI Taxonomy" id="38727"/>
    <lineage>
        <taxon>Eukaryota</taxon>
        <taxon>Viridiplantae</taxon>
        <taxon>Streptophyta</taxon>
        <taxon>Embryophyta</taxon>
        <taxon>Tracheophyta</taxon>
        <taxon>Spermatophyta</taxon>
        <taxon>Magnoliopsida</taxon>
        <taxon>Liliopsida</taxon>
        <taxon>Poales</taxon>
        <taxon>Poaceae</taxon>
        <taxon>PACMAD clade</taxon>
        <taxon>Panicoideae</taxon>
        <taxon>Panicodae</taxon>
        <taxon>Paniceae</taxon>
        <taxon>Panicinae</taxon>
        <taxon>Panicum</taxon>
        <taxon>Panicum sect. Hiantes</taxon>
    </lineage>
</organism>
<dbReference type="Gene3D" id="1.10.8.430">
    <property type="entry name" value="Helical domain of apoptotic protease-activating factors"/>
    <property type="match status" value="1"/>
</dbReference>
<dbReference type="InterPro" id="IPR032675">
    <property type="entry name" value="LRR_dom_sf"/>
</dbReference>
<gene>
    <name evidence="7" type="ORF">PVAP13_3NG176864</name>
</gene>
<dbReference type="Pfam" id="PF23559">
    <property type="entry name" value="WHD_DRP"/>
    <property type="match status" value="1"/>
</dbReference>
<dbReference type="SUPFAM" id="SSF52540">
    <property type="entry name" value="P-loop containing nucleoside triphosphate hydrolases"/>
    <property type="match status" value="1"/>
</dbReference>